<feature type="domain" description="Phospholipase D-like" evidence="1">
    <location>
        <begin position="42"/>
        <end position="136"/>
    </location>
</feature>
<dbReference type="Proteomes" id="UP001368500">
    <property type="component" value="Unassembled WGS sequence"/>
</dbReference>
<name>A0ABU9BD74_9BURK</name>
<sequence>MWVDGETYTAALHSALTQAEDASVAIAFWGKGAREQLFSDWRGRHLRVLCNLAQGGTNPAAIRELQQITGAEVRALDDLHAKMVLTERQLIVGSANASANGLDHGEQDFNGWREAGLVTEDEESRRKAQNWFSTHWTRAGKSVNEDDLQKAEQLWKARNRPLREPAADTPMLDLPSTSAACNRVHFVVFTHGLTEEAEQVRQEVRTVEHSQQTEAKTAASKIDVYEAWSKDDRKVLTNPNSILIGVKWNASRKTCTVSWPELPAPIYHRTFGQGKNRKDFDFVYCPGRKTKWIQDFNFDAGTKLLLKQELPDWLMTLNGSFETGETWPLCDFLEWRTCQKKR</sequence>
<reference evidence="2 3" key="1">
    <citation type="submission" date="2024-04" db="EMBL/GenBank/DDBJ databases">
        <title>Novel species of the genus Ideonella isolated from streams.</title>
        <authorList>
            <person name="Lu H."/>
        </authorList>
    </citation>
    <scope>NUCLEOTIDE SEQUENCE [LARGE SCALE GENOMIC DNA]</scope>
    <source>
        <strain evidence="2 3">BYS139W</strain>
    </source>
</reference>
<comment type="caution">
    <text evidence="2">The sequence shown here is derived from an EMBL/GenBank/DDBJ whole genome shotgun (WGS) entry which is preliminary data.</text>
</comment>
<evidence type="ECO:0000313" key="3">
    <source>
        <dbReference type="Proteomes" id="UP001368500"/>
    </source>
</evidence>
<organism evidence="2 3">
    <name type="scientific">Pseudaquabacterium rugosum</name>
    <dbReference type="NCBI Taxonomy" id="2984194"/>
    <lineage>
        <taxon>Bacteria</taxon>
        <taxon>Pseudomonadati</taxon>
        <taxon>Pseudomonadota</taxon>
        <taxon>Betaproteobacteria</taxon>
        <taxon>Burkholderiales</taxon>
        <taxon>Sphaerotilaceae</taxon>
        <taxon>Pseudaquabacterium</taxon>
    </lineage>
</organism>
<dbReference type="RefSeq" id="WP_341375297.1">
    <property type="nucleotide sequence ID" value="NZ_JBBUTF010000015.1"/>
</dbReference>
<protein>
    <submittedName>
        <fullName evidence="2">Phospholipase D family protein</fullName>
    </submittedName>
</protein>
<dbReference type="Gene3D" id="3.30.870.10">
    <property type="entry name" value="Endonuclease Chain A"/>
    <property type="match status" value="1"/>
</dbReference>
<dbReference type="CDD" id="cd09117">
    <property type="entry name" value="PLDc_Bfil_DEXD_like"/>
    <property type="match status" value="1"/>
</dbReference>
<dbReference type="Pfam" id="PF13091">
    <property type="entry name" value="PLDc_2"/>
    <property type="match status" value="1"/>
</dbReference>
<evidence type="ECO:0000259" key="1">
    <source>
        <dbReference type="Pfam" id="PF13091"/>
    </source>
</evidence>
<dbReference type="SUPFAM" id="SSF56024">
    <property type="entry name" value="Phospholipase D/nuclease"/>
    <property type="match status" value="1"/>
</dbReference>
<accession>A0ABU9BD74</accession>
<proteinExistence type="predicted"/>
<dbReference type="EMBL" id="JBBUTF010000015">
    <property type="protein sequence ID" value="MEK8027513.1"/>
    <property type="molecule type" value="Genomic_DNA"/>
</dbReference>
<evidence type="ECO:0000313" key="2">
    <source>
        <dbReference type="EMBL" id="MEK8027513.1"/>
    </source>
</evidence>
<keyword evidence="3" id="KW-1185">Reference proteome</keyword>
<gene>
    <name evidence="2" type="ORF">AACH11_16235</name>
</gene>
<dbReference type="InterPro" id="IPR025202">
    <property type="entry name" value="PLD-like_dom"/>
</dbReference>